<evidence type="ECO:0000256" key="1">
    <source>
        <dbReference type="ARBA" id="ARBA00023122"/>
    </source>
</evidence>
<feature type="domain" description="CBS" evidence="3">
    <location>
        <begin position="73"/>
        <end position="129"/>
    </location>
</feature>
<accession>A0A4Z0H558</accession>
<dbReference type="PROSITE" id="PS51371">
    <property type="entry name" value="CBS"/>
    <property type="match status" value="2"/>
</dbReference>
<dbReference type="InterPro" id="IPR000644">
    <property type="entry name" value="CBS_dom"/>
</dbReference>
<dbReference type="Gene3D" id="3.10.580.10">
    <property type="entry name" value="CBS-domain"/>
    <property type="match status" value="1"/>
</dbReference>
<name>A0A4Z0H558_9BACI</name>
<evidence type="ECO:0000313" key="4">
    <source>
        <dbReference type="EMBL" id="TGB05034.1"/>
    </source>
</evidence>
<dbReference type="InterPro" id="IPR046342">
    <property type="entry name" value="CBS_dom_sf"/>
</dbReference>
<dbReference type="Pfam" id="PF00571">
    <property type="entry name" value="CBS"/>
    <property type="match status" value="2"/>
</dbReference>
<protein>
    <submittedName>
        <fullName evidence="4">CBS domain-containing protein</fullName>
    </submittedName>
</protein>
<sequence>MKNVGDIMTKQVSCCNSDSCLSDAASMMKDKNIGALPVLDTQGNVLGMVTDRDLVLRGYADKRADSSSIQDVMSNQVVSCSPNTTLQEASQMMAEKQIRRLPVVENGKIMGIISLGDLSLDQMSDQSAGQALHEISERPEFH</sequence>
<comment type="caution">
    <text evidence="4">The sequence shown here is derived from an EMBL/GenBank/DDBJ whole genome shotgun (WGS) entry which is preliminary data.</text>
</comment>
<organism evidence="4 5">
    <name type="scientific">Halobacillus salinus</name>
    <dbReference type="NCBI Taxonomy" id="192814"/>
    <lineage>
        <taxon>Bacteria</taxon>
        <taxon>Bacillati</taxon>
        <taxon>Bacillota</taxon>
        <taxon>Bacilli</taxon>
        <taxon>Bacillales</taxon>
        <taxon>Bacillaceae</taxon>
        <taxon>Halobacillus</taxon>
    </lineage>
</organism>
<dbReference type="Proteomes" id="UP000297982">
    <property type="component" value="Unassembled WGS sequence"/>
</dbReference>
<dbReference type="PANTHER" id="PTHR43080:SF26">
    <property type="entry name" value="REGULATORY PROTEIN"/>
    <property type="match status" value="1"/>
</dbReference>
<evidence type="ECO:0000313" key="5">
    <source>
        <dbReference type="Proteomes" id="UP000297982"/>
    </source>
</evidence>
<dbReference type="InterPro" id="IPR051257">
    <property type="entry name" value="Diverse_CBS-Domain"/>
</dbReference>
<dbReference type="CDD" id="cd04622">
    <property type="entry name" value="CBS_pair_HRP1_like"/>
    <property type="match status" value="1"/>
</dbReference>
<reference evidence="4 5" key="1">
    <citation type="journal article" date="2003" name="Int. J. Syst. Evol. Microbiol.">
        <title>Halobacillus salinus sp. nov., isolated from a salt lake on the coast of the East Sea in Korea.</title>
        <authorList>
            <person name="Yoon J.H."/>
            <person name="Kang K.H."/>
            <person name="Park Y.H."/>
        </authorList>
    </citation>
    <scope>NUCLEOTIDE SEQUENCE [LARGE SCALE GENOMIC DNA]</scope>
    <source>
        <strain evidence="4 5">HSL-3</strain>
    </source>
</reference>
<evidence type="ECO:0000256" key="2">
    <source>
        <dbReference type="PROSITE-ProRule" id="PRU00703"/>
    </source>
</evidence>
<proteinExistence type="predicted"/>
<dbReference type="EMBL" id="SRJC01000001">
    <property type="protein sequence ID" value="TGB05034.1"/>
    <property type="molecule type" value="Genomic_DNA"/>
</dbReference>
<dbReference type="SMART" id="SM00116">
    <property type="entry name" value="CBS"/>
    <property type="match status" value="2"/>
</dbReference>
<evidence type="ECO:0000259" key="3">
    <source>
        <dbReference type="PROSITE" id="PS51371"/>
    </source>
</evidence>
<dbReference type="OrthoDB" id="9802114at2"/>
<dbReference type="RefSeq" id="WP_079480402.1">
    <property type="nucleotide sequence ID" value="NZ_FVYZ01000004.1"/>
</dbReference>
<feature type="domain" description="CBS" evidence="3">
    <location>
        <begin position="8"/>
        <end position="66"/>
    </location>
</feature>
<dbReference type="AlphaFoldDB" id="A0A4Z0H558"/>
<dbReference type="PANTHER" id="PTHR43080">
    <property type="entry name" value="CBS DOMAIN-CONTAINING PROTEIN CBSX3, MITOCHONDRIAL"/>
    <property type="match status" value="1"/>
</dbReference>
<keyword evidence="5" id="KW-1185">Reference proteome</keyword>
<gene>
    <name evidence="4" type="ORF">E4663_08575</name>
</gene>
<dbReference type="STRING" id="192814.GCA_900166575_02054"/>
<keyword evidence="1 2" id="KW-0129">CBS domain</keyword>
<dbReference type="SUPFAM" id="SSF54631">
    <property type="entry name" value="CBS-domain pair"/>
    <property type="match status" value="1"/>
</dbReference>